<name>A0A6A6P549_9PEZI</name>
<protein>
    <submittedName>
        <fullName evidence="2">Uncharacterized protein</fullName>
    </submittedName>
</protein>
<feature type="compositionally biased region" description="Acidic residues" evidence="1">
    <location>
        <begin position="454"/>
        <end position="466"/>
    </location>
</feature>
<keyword evidence="3" id="KW-1185">Reference proteome</keyword>
<feature type="region of interest" description="Disordered" evidence="1">
    <location>
        <begin position="647"/>
        <end position="671"/>
    </location>
</feature>
<feature type="compositionally biased region" description="Basic residues" evidence="1">
    <location>
        <begin position="173"/>
        <end position="184"/>
    </location>
</feature>
<sequence length="705" mass="79241">MARTKTAPSLYTARKDGRRHLPAINSRPRLSRTTCDAGRLAASSPMRHQTFSESLNAGVHRDACIAQASFARLLAGPPKKSGSTRNDAHDSDGYHGRGPSPQAENDESQQSSPGHNALCPYEGATDGNLPPQSETREWDPYELPDDDDSDSVKTVHKLRKADKTSTIRETLSQRRRANSNQRKREHPEEGQSLMLPPDAEAPPQSVSAESDPIEDANDISTSQDVCTQKFRIPRSCTFFQYSRKRKRNPHPQKIPRIHSSYFRIARPATSIKIRSQVPSPINDGFEGAELRLPKKPKRPAKRLRKQASSTRRCYGPSLILRRSSSPYANIASHSPDSNNELTENKPGPSFDYASSGQIIVPDTPPKKQKTRFQTPEQNDEEYDRANVMQSQLNNCVESQTGNKIRDELDMDETHYGYSENEEIYDQDSTDLADDEEMEESEKENSSSSDHETDVESYNEDPTNEYELEDIEIAKTPIESVEYLSQESTSQFSPLKENYEPRHDDSNYHADFAHQQYLEYELIAETEGWDQGLAYTDESSVEVKDYHARIDRSDYDANAVSMNSSQLLEGSGGESVTFGRVDSGSRAQFSDLGRFDALRAERLSINEAPDGESICQETFSGEMLEGSLIDILTPEDLALKLARSETPRIGLSPGDKRIRNQSTRSGRSDERKVLRSLMRSASESLGRLSPHYRGKLSIKSPRSTYW</sequence>
<dbReference type="EMBL" id="MU001676">
    <property type="protein sequence ID" value="KAF2459126.1"/>
    <property type="molecule type" value="Genomic_DNA"/>
</dbReference>
<accession>A0A6A6P549</accession>
<feature type="compositionally biased region" description="Basic residues" evidence="1">
    <location>
        <begin position="293"/>
        <end position="305"/>
    </location>
</feature>
<evidence type="ECO:0000256" key="1">
    <source>
        <dbReference type="SAM" id="MobiDB-lite"/>
    </source>
</evidence>
<feature type="compositionally biased region" description="Acidic residues" evidence="1">
    <location>
        <begin position="419"/>
        <end position="441"/>
    </location>
</feature>
<feature type="compositionally biased region" description="Basic and acidic residues" evidence="1">
    <location>
        <begin position="442"/>
        <end position="453"/>
    </location>
</feature>
<feature type="region of interest" description="Disordered" evidence="1">
    <location>
        <begin position="277"/>
        <end position="383"/>
    </location>
</feature>
<feature type="compositionally biased region" description="Polar residues" evidence="1">
    <location>
        <begin position="322"/>
        <end position="341"/>
    </location>
</feature>
<dbReference type="Proteomes" id="UP000799766">
    <property type="component" value="Unassembled WGS sequence"/>
</dbReference>
<evidence type="ECO:0000313" key="2">
    <source>
        <dbReference type="EMBL" id="KAF2459126.1"/>
    </source>
</evidence>
<organism evidence="2 3">
    <name type="scientific">Lineolata rhizophorae</name>
    <dbReference type="NCBI Taxonomy" id="578093"/>
    <lineage>
        <taxon>Eukaryota</taxon>
        <taxon>Fungi</taxon>
        <taxon>Dikarya</taxon>
        <taxon>Ascomycota</taxon>
        <taxon>Pezizomycotina</taxon>
        <taxon>Dothideomycetes</taxon>
        <taxon>Dothideomycetes incertae sedis</taxon>
        <taxon>Lineolatales</taxon>
        <taxon>Lineolataceae</taxon>
        <taxon>Lineolata</taxon>
    </lineage>
</organism>
<reference evidence="2" key="1">
    <citation type="journal article" date="2020" name="Stud. Mycol.">
        <title>101 Dothideomycetes genomes: a test case for predicting lifestyles and emergence of pathogens.</title>
        <authorList>
            <person name="Haridas S."/>
            <person name="Albert R."/>
            <person name="Binder M."/>
            <person name="Bloem J."/>
            <person name="Labutti K."/>
            <person name="Salamov A."/>
            <person name="Andreopoulos B."/>
            <person name="Baker S."/>
            <person name="Barry K."/>
            <person name="Bills G."/>
            <person name="Bluhm B."/>
            <person name="Cannon C."/>
            <person name="Castanera R."/>
            <person name="Culley D."/>
            <person name="Daum C."/>
            <person name="Ezra D."/>
            <person name="Gonzalez J."/>
            <person name="Henrissat B."/>
            <person name="Kuo A."/>
            <person name="Liang C."/>
            <person name="Lipzen A."/>
            <person name="Lutzoni F."/>
            <person name="Magnuson J."/>
            <person name="Mondo S."/>
            <person name="Nolan M."/>
            <person name="Ohm R."/>
            <person name="Pangilinan J."/>
            <person name="Park H.-J."/>
            <person name="Ramirez L."/>
            <person name="Alfaro M."/>
            <person name="Sun H."/>
            <person name="Tritt A."/>
            <person name="Yoshinaga Y."/>
            <person name="Zwiers L.-H."/>
            <person name="Turgeon B."/>
            <person name="Goodwin S."/>
            <person name="Spatafora J."/>
            <person name="Crous P."/>
            <person name="Grigoriev I."/>
        </authorList>
    </citation>
    <scope>NUCLEOTIDE SEQUENCE</scope>
    <source>
        <strain evidence="2">ATCC 16933</strain>
    </source>
</reference>
<evidence type="ECO:0000313" key="3">
    <source>
        <dbReference type="Proteomes" id="UP000799766"/>
    </source>
</evidence>
<gene>
    <name evidence="2" type="ORF">BDY21DRAFT_201826</name>
</gene>
<proteinExistence type="predicted"/>
<feature type="compositionally biased region" description="Basic and acidic residues" evidence="1">
    <location>
        <begin position="86"/>
        <end position="95"/>
    </location>
</feature>
<feature type="compositionally biased region" description="Acidic residues" evidence="1">
    <location>
        <begin position="140"/>
        <end position="149"/>
    </location>
</feature>
<feature type="region of interest" description="Disordered" evidence="1">
    <location>
        <begin position="75"/>
        <end position="222"/>
    </location>
</feature>
<feature type="region of interest" description="Disordered" evidence="1">
    <location>
        <begin position="1"/>
        <end position="47"/>
    </location>
</feature>
<feature type="region of interest" description="Disordered" evidence="1">
    <location>
        <begin position="416"/>
        <end position="466"/>
    </location>
</feature>
<dbReference type="AlphaFoldDB" id="A0A6A6P549"/>